<dbReference type="SUPFAM" id="SSF56014">
    <property type="entry name" value="Nitrite and sulphite reductase 4Fe-4S domain-like"/>
    <property type="match status" value="1"/>
</dbReference>
<evidence type="ECO:0000256" key="6">
    <source>
        <dbReference type="ARBA" id="ARBA00023014"/>
    </source>
</evidence>
<keyword evidence="5" id="KW-0408">Iron</keyword>
<dbReference type="AlphaFoldDB" id="A0A1M4X6R7"/>
<dbReference type="InterPro" id="IPR051329">
    <property type="entry name" value="NIR_SIR_4Fe-4S"/>
</dbReference>
<name>A0A1M4X6R7_9HYPH</name>
<protein>
    <submittedName>
        <fullName evidence="9">Precorrin-3B synthase</fullName>
    </submittedName>
</protein>
<evidence type="ECO:0000256" key="3">
    <source>
        <dbReference type="ARBA" id="ARBA00022723"/>
    </source>
</evidence>
<dbReference type="InterPro" id="IPR045854">
    <property type="entry name" value="NO2/SO3_Rdtase_4Fe4S_sf"/>
</dbReference>
<dbReference type="Pfam" id="PF03460">
    <property type="entry name" value="NIR_SIR_ferr"/>
    <property type="match status" value="1"/>
</dbReference>
<dbReference type="GO" id="GO:0051539">
    <property type="term" value="F:4 iron, 4 sulfur cluster binding"/>
    <property type="evidence" value="ECO:0007669"/>
    <property type="project" value="UniProtKB-KW"/>
</dbReference>
<keyword evidence="2" id="KW-0349">Heme</keyword>
<feature type="domain" description="Nitrite/Sulfite reductase ferredoxin-like" evidence="8">
    <location>
        <begin position="15"/>
        <end position="81"/>
    </location>
</feature>
<evidence type="ECO:0000256" key="2">
    <source>
        <dbReference type="ARBA" id="ARBA00022617"/>
    </source>
</evidence>
<evidence type="ECO:0000256" key="7">
    <source>
        <dbReference type="SAM" id="MobiDB-lite"/>
    </source>
</evidence>
<reference evidence="9 10" key="1">
    <citation type="submission" date="2016-11" db="EMBL/GenBank/DDBJ databases">
        <authorList>
            <person name="Jaros S."/>
            <person name="Januszkiewicz K."/>
            <person name="Wedrychowicz H."/>
        </authorList>
    </citation>
    <scope>NUCLEOTIDE SEQUENCE [LARGE SCALE GENOMIC DNA]</scope>
    <source>
        <strain evidence="9 10">DSM 19436</strain>
    </source>
</reference>
<dbReference type="Gene3D" id="3.30.413.10">
    <property type="entry name" value="Sulfite Reductase Hemoprotein, domain 1"/>
    <property type="match status" value="2"/>
</dbReference>
<evidence type="ECO:0000256" key="1">
    <source>
        <dbReference type="ARBA" id="ARBA00022485"/>
    </source>
</evidence>
<evidence type="ECO:0000256" key="5">
    <source>
        <dbReference type="ARBA" id="ARBA00023004"/>
    </source>
</evidence>
<dbReference type="STRING" id="1122133.SAMN02745157_1164"/>
<dbReference type="PANTHER" id="PTHR32439:SF9">
    <property type="entry name" value="BLR3264 PROTEIN"/>
    <property type="match status" value="1"/>
</dbReference>
<dbReference type="Proteomes" id="UP000184485">
    <property type="component" value="Unassembled WGS sequence"/>
</dbReference>
<dbReference type="RefSeq" id="WP_073051764.1">
    <property type="nucleotide sequence ID" value="NZ_FQUP01000001.1"/>
</dbReference>
<keyword evidence="10" id="KW-1185">Reference proteome</keyword>
<proteinExistence type="predicted"/>
<dbReference type="GO" id="GO:0046872">
    <property type="term" value="F:metal ion binding"/>
    <property type="evidence" value="ECO:0007669"/>
    <property type="project" value="UniProtKB-KW"/>
</dbReference>
<evidence type="ECO:0000259" key="8">
    <source>
        <dbReference type="Pfam" id="PF03460"/>
    </source>
</evidence>
<feature type="region of interest" description="Disordered" evidence="7">
    <location>
        <begin position="430"/>
        <end position="453"/>
    </location>
</feature>
<dbReference type="PANTHER" id="PTHR32439">
    <property type="entry name" value="FERREDOXIN--NITRITE REDUCTASE, CHLOROPLASTIC"/>
    <property type="match status" value="1"/>
</dbReference>
<dbReference type="EMBL" id="FQUP01000001">
    <property type="protein sequence ID" value="SHE89146.1"/>
    <property type="molecule type" value="Genomic_DNA"/>
</dbReference>
<dbReference type="GO" id="GO:0016491">
    <property type="term" value="F:oxidoreductase activity"/>
    <property type="evidence" value="ECO:0007669"/>
    <property type="project" value="UniProtKB-KW"/>
</dbReference>
<accession>A0A1M4X6R7</accession>
<dbReference type="InterPro" id="IPR036136">
    <property type="entry name" value="Nit/Sulf_reduc_fer-like_dom_sf"/>
</dbReference>
<evidence type="ECO:0000313" key="9">
    <source>
        <dbReference type="EMBL" id="SHE89146.1"/>
    </source>
</evidence>
<dbReference type="OrthoDB" id="7459360at2"/>
<organism evidence="9 10">
    <name type="scientific">Kaistia soli DSM 19436</name>
    <dbReference type="NCBI Taxonomy" id="1122133"/>
    <lineage>
        <taxon>Bacteria</taxon>
        <taxon>Pseudomonadati</taxon>
        <taxon>Pseudomonadota</taxon>
        <taxon>Alphaproteobacteria</taxon>
        <taxon>Hyphomicrobiales</taxon>
        <taxon>Kaistiaceae</taxon>
        <taxon>Kaistia</taxon>
    </lineage>
</organism>
<keyword evidence="6" id="KW-0411">Iron-sulfur</keyword>
<dbReference type="Gene3D" id="3.90.480.10">
    <property type="entry name" value="Sulfite Reductase Hemoprotein,Domain 2"/>
    <property type="match status" value="1"/>
</dbReference>
<sequence length="453" mass="45590">MTDFRRNACPSLAVPMRTGDGFLARLPPLAEALTPHQLASIAAAARRRGNGLVEISKRGNVQIRGLASPDTAGLSDDLAAAGLNLSEGLPVSSDPLAWLAPAGIDPAPIIAKLHAGLAERDLVARLAPKVALLLDMGTPTAPASVAADLRLAYRADGVHLGLGGTHQSALWIGFVAPDEAVAAALDVLAALAAHGPDARLAGSGQLWDLQPVLASLPTLRPATAPVMHPSQASVGPIAGLALPAAGIAFPFGQAEAEALEQLAATALAAGIVAFAPAPERALLFAGPHTAVAATVRHAAALGFITDPADPRRFLSACIGSAGCATGRFPARALATAAATSLERLLDGSLEIHFSGCGKGCAHPDPAAFTLSGIDKGAALVLDGRARDEAIGFASPEKLVERLERLAAAKAEGETARAAIMRIGRAGVASTMTGEGSAGHGGEPGTSDGRRLSA</sequence>
<dbReference type="InterPro" id="IPR005117">
    <property type="entry name" value="NiRdtase/SiRdtase_haem-b_fer"/>
</dbReference>
<gene>
    <name evidence="9" type="ORF">SAMN02745157_1164</name>
</gene>
<keyword evidence="1" id="KW-0004">4Fe-4S</keyword>
<evidence type="ECO:0000256" key="4">
    <source>
        <dbReference type="ARBA" id="ARBA00023002"/>
    </source>
</evidence>
<dbReference type="SUPFAM" id="SSF55124">
    <property type="entry name" value="Nitrite/Sulfite reductase N-terminal domain-like"/>
    <property type="match status" value="1"/>
</dbReference>
<keyword evidence="4" id="KW-0560">Oxidoreductase</keyword>
<keyword evidence="3" id="KW-0479">Metal-binding</keyword>
<evidence type="ECO:0000313" key="10">
    <source>
        <dbReference type="Proteomes" id="UP000184485"/>
    </source>
</evidence>